<dbReference type="EMBL" id="ATLV01020830">
    <property type="status" value="NOT_ANNOTATED_CDS"/>
    <property type="molecule type" value="Genomic_DNA"/>
</dbReference>
<protein>
    <submittedName>
        <fullName evidence="2">AGAP013493-PA-like protein</fullName>
    </submittedName>
</protein>
<feature type="chain" id="PRO_5001784429" evidence="1">
    <location>
        <begin position="25"/>
        <end position="123"/>
    </location>
</feature>
<keyword evidence="1" id="KW-0732">Signal</keyword>
<dbReference type="EMBL" id="KE525308">
    <property type="protein sequence ID" value="KFB45845.1"/>
    <property type="molecule type" value="Genomic_DNA"/>
</dbReference>
<evidence type="ECO:0000313" key="4">
    <source>
        <dbReference type="Proteomes" id="UP000030765"/>
    </source>
</evidence>
<dbReference type="VEuPathDB" id="VectorBase:ASIS005902"/>
<organism evidence="2">
    <name type="scientific">Anopheles sinensis</name>
    <name type="common">Mosquito</name>
    <dbReference type="NCBI Taxonomy" id="74873"/>
    <lineage>
        <taxon>Eukaryota</taxon>
        <taxon>Metazoa</taxon>
        <taxon>Ecdysozoa</taxon>
        <taxon>Arthropoda</taxon>
        <taxon>Hexapoda</taxon>
        <taxon>Insecta</taxon>
        <taxon>Pterygota</taxon>
        <taxon>Neoptera</taxon>
        <taxon>Endopterygota</taxon>
        <taxon>Diptera</taxon>
        <taxon>Nematocera</taxon>
        <taxon>Culicoidea</taxon>
        <taxon>Culicidae</taxon>
        <taxon>Anophelinae</taxon>
        <taxon>Anopheles</taxon>
    </lineage>
</organism>
<gene>
    <name evidence="2" type="ORF">ZHAS_00013800</name>
</gene>
<dbReference type="Proteomes" id="UP000030765">
    <property type="component" value="Unassembled WGS sequence"/>
</dbReference>
<dbReference type="STRING" id="74873.A0A084W6K1"/>
<keyword evidence="4" id="KW-1185">Reference proteome</keyword>
<dbReference type="EnsemblMetazoa" id="ASIC013800-RA">
    <property type="protein sequence ID" value="ASIC013800-PA"/>
    <property type="gene ID" value="ASIC013800"/>
</dbReference>
<proteinExistence type="predicted"/>
<dbReference type="VEuPathDB" id="VectorBase:ASIC013800"/>
<evidence type="ECO:0000256" key="1">
    <source>
        <dbReference type="SAM" id="SignalP"/>
    </source>
</evidence>
<dbReference type="OMA" id="MYTIHAT"/>
<name>A0A084W6K1_ANOSI</name>
<dbReference type="PROSITE" id="PS51257">
    <property type="entry name" value="PROKAR_LIPOPROTEIN"/>
    <property type="match status" value="1"/>
</dbReference>
<accession>A0A084W6K1</accession>
<evidence type="ECO:0000313" key="2">
    <source>
        <dbReference type="EMBL" id="KFB45845.1"/>
    </source>
</evidence>
<reference evidence="2 4" key="1">
    <citation type="journal article" date="2014" name="BMC Genomics">
        <title>Genome sequence of Anopheles sinensis provides insight into genetics basis of mosquito competence for malaria parasites.</title>
        <authorList>
            <person name="Zhou D."/>
            <person name="Zhang D."/>
            <person name="Ding G."/>
            <person name="Shi L."/>
            <person name="Hou Q."/>
            <person name="Ye Y."/>
            <person name="Xu Y."/>
            <person name="Zhou H."/>
            <person name="Xiong C."/>
            <person name="Li S."/>
            <person name="Yu J."/>
            <person name="Hong S."/>
            <person name="Yu X."/>
            <person name="Zou P."/>
            <person name="Chen C."/>
            <person name="Chang X."/>
            <person name="Wang W."/>
            <person name="Lv Y."/>
            <person name="Sun Y."/>
            <person name="Ma L."/>
            <person name="Shen B."/>
            <person name="Zhu C."/>
        </authorList>
    </citation>
    <scope>NUCLEOTIDE SEQUENCE [LARGE SCALE GENOMIC DNA]</scope>
</reference>
<reference evidence="3" key="2">
    <citation type="submission" date="2020-05" db="UniProtKB">
        <authorList>
            <consortium name="EnsemblMetazoa"/>
        </authorList>
    </citation>
    <scope>IDENTIFICATION</scope>
</reference>
<dbReference type="AlphaFoldDB" id="A0A084W6K1"/>
<feature type="signal peptide" evidence="1">
    <location>
        <begin position="1"/>
        <end position="24"/>
    </location>
</feature>
<dbReference type="OrthoDB" id="7733664at2759"/>
<sequence>MKSLQGVLVVFAILAVSCPSFSLACNFGFGKRATGDRLLHTIVLTKRATAEPEQLSLTLDFKANPLFNQELTLVSAKTESTTSCSFSLPPMDTSKQIHSVVTSNIPISEFKVTVEVYGINWAY</sequence>
<evidence type="ECO:0000313" key="3">
    <source>
        <dbReference type="EnsemblMetazoa" id="ASIC013800-PA"/>
    </source>
</evidence>